<evidence type="ECO:0000313" key="7">
    <source>
        <dbReference type="Proteomes" id="UP000435112"/>
    </source>
</evidence>
<dbReference type="Proteomes" id="UP000434957">
    <property type="component" value="Unassembled WGS sequence"/>
</dbReference>
<feature type="compositionally biased region" description="Pro residues" evidence="1">
    <location>
        <begin position="1"/>
        <end position="11"/>
    </location>
</feature>
<evidence type="ECO:0000313" key="3">
    <source>
        <dbReference type="EMBL" id="KAE8977735.1"/>
    </source>
</evidence>
<feature type="region of interest" description="Disordered" evidence="1">
    <location>
        <begin position="1"/>
        <end position="46"/>
    </location>
</feature>
<sequence>MALYHTPPPGTAEPGTTDPPSSISDIEAGMEQTTLTDSFDEETKDE</sequence>
<reference evidence="5 7" key="1">
    <citation type="submission" date="2018-09" db="EMBL/GenBank/DDBJ databases">
        <title>Genomic investigation of the strawberry pathogen Phytophthora fragariae indicates pathogenicity is determined by transcriptional variation in three key races.</title>
        <authorList>
            <person name="Adams T.M."/>
            <person name="Armitage A.D."/>
            <person name="Sobczyk M.K."/>
            <person name="Bates H.J."/>
            <person name="Dunwell J.M."/>
            <person name="Nellist C.F."/>
            <person name="Harrison R.J."/>
        </authorList>
    </citation>
    <scope>NUCLEOTIDE SEQUENCE [LARGE SCALE GENOMIC DNA]</scope>
    <source>
        <strain evidence="3 5">SCRP249</strain>
        <strain evidence="2 7">SCRP324</strain>
        <strain evidence="4 6">SCRP333</strain>
    </source>
</reference>
<evidence type="ECO:0000313" key="6">
    <source>
        <dbReference type="Proteomes" id="UP000434957"/>
    </source>
</evidence>
<evidence type="ECO:0000256" key="1">
    <source>
        <dbReference type="SAM" id="MobiDB-lite"/>
    </source>
</evidence>
<evidence type="ECO:0000313" key="2">
    <source>
        <dbReference type="EMBL" id="KAE8975362.1"/>
    </source>
</evidence>
<dbReference type="AlphaFoldDB" id="A0A6A3IAE5"/>
<comment type="caution">
    <text evidence="3">The sequence shown here is derived from an EMBL/GenBank/DDBJ whole genome shotgun (WGS) entry which is preliminary data.</text>
</comment>
<dbReference type="EMBL" id="QXFT01003441">
    <property type="protein sequence ID" value="KAE9285779.1"/>
    <property type="molecule type" value="Genomic_DNA"/>
</dbReference>
<keyword evidence="6" id="KW-1185">Reference proteome</keyword>
<proteinExistence type="predicted"/>
<accession>A0A6A3IAE5</accession>
<dbReference type="Proteomes" id="UP000435112">
    <property type="component" value="Unassembled WGS sequence"/>
</dbReference>
<evidence type="ECO:0000313" key="4">
    <source>
        <dbReference type="EMBL" id="KAE9285779.1"/>
    </source>
</evidence>
<evidence type="ECO:0000313" key="5">
    <source>
        <dbReference type="Proteomes" id="UP000429607"/>
    </source>
</evidence>
<dbReference type="EMBL" id="QXFU01003440">
    <property type="protein sequence ID" value="KAE8975362.1"/>
    <property type="molecule type" value="Genomic_DNA"/>
</dbReference>
<protein>
    <submittedName>
        <fullName evidence="3">Uncharacterized protein</fullName>
    </submittedName>
</protein>
<gene>
    <name evidence="3" type="ORF">PR001_g25047</name>
    <name evidence="2" type="ORF">PR002_g25620</name>
    <name evidence="4" type="ORF">PR003_g26488</name>
</gene>
<name>A0A6A3IAE5_9STRA</name>
<dbReference type="Proteomes" id="UP000429607">
    <property type="component" value="Unassembled WGS sequence"/>
</dbReference>
<dbReference type="EMBL" id="QXFV01003331">
    <property type="protein sequence ID" value="KAE8977735.1"/>
    <property type="molecule type" value="Genomic_DNA"/>
</dbReference>
<organism evidence="3 5">
    <name type="scientific">Phytophthora rubi</name>
    <dbReference type="NCBI Taxonomy" id="129364"/>
    <lineage>
        <taxon>Eukaryota</taxon>
        <taxon>Sar</taxon>
        <taxon>Stramenopiles</taxon>
        <taxon>Oomycota</taxon>
        <taxon>Peronosporomycetes</taxon>
        <taxon>Peronosporales</taxon>
        <taxon>Peronosporaceae</taxon>
        <taxon>Phytophthora</taxon>
    </lineage>
</organism>